<dbReference type="EMBL" id="CM026421">
    <property type="protein sequence ID" value="KAG0592525.1"/>
    <property type="molecule type" value="Genomic_DNA"/>
</dbReference>
<gene>
    <name evidence="1" type="ORF">KC19_1G259700</name>
</gene>
<name>A0A8T0JAI6_CERPU</name>
<keyword evidence="2" id="KW-1185">Reference proteome</keyword>
<organism evidence="1 2">
    <name type="scientific">Ceratodon purpureus</name>
    <name type="common">Fire moss</name>
    <name type="synonym">Dicranum purpureum</name>
    <dbReference type="NCBI Taxonomy" id="3225"/>
    <lineage>
        <taxon>Eukaryota</taxon>
        <taxon>Viridiplantae</taxon>
        <taxon>Streptophyta</taxon>
        <taxon>Embryophyta</taxon>
        <taxon>Bryophyta</taxon>
        <taxon>Bryophytina</taxon>
        <taxon>Bryopsida</taxon>
        <taxon>Dicranidae</taxon>
        <taxon>Pseudoditrichales</taxon>
        <taxon>Ditrichaceae</taxon>
        <taxon>Ceratodon</taxon>
    </lineage>
</organism>
<sequence>MPSSGCGLSENMRRAIRSTPGCNFALLSISSVVDGACNLTSQLIRVLCEMKLDPTDTRPFTLPDRITAFWSFLGSDRCKRFKSCLDEVSCYVGATPTSTHHGYCTSILSPAPIERDKSIYA</sequence>
<evidence type="ECO:0000313" key="1">
    <source>
        <dbReference type="EMBL" id="KAG0592525.1"/>
    </source>
</evidence>
<accession>A0A8T0JAI6</accession>
<dbReference type="AlphaFoldDB" id="A0A8T0JAI6"/>
<evidence type="ECO:0000313" key="2">
    <source>
        <dbReference type="Proteomes" id="UP000822688"/>
    </source>
</evidence>
<protein>
    <submittedName>
        <fullName evidence="1">Uncharacterized protein</fullName>
    </submittedName>
</protein>
<proteinExistence type="predicted"/>
<dbReference type="Proteomes" id="UP000822688">
    <property type="component" value="Chromosome 1"/>
</dbReference>
<comment type="caution">
    <text evidence="1">The sequence shown here is derived from an EMBL/GenBank/DDBJ whole genome shotgun (WGS) entry which is preliminary data.</text>
</comment>
<reference evidence="1" key="1">
    <citation type="submission" date="2020-06" db="EMBL/GenBank/DDBJ databases">
        <title>WGS assembly of Ceratodon purpureus strain R40.</title>
        <authorList>
            <person name="Carey S.B."/>
            <person name="Jenkins J."/>
            <person name="Shu S."/>
            <person name="Lovell J.T."/>
            <person name="Sreedasyam A."/>
            <person name="Maumus F."/>
            <person name="Tiley G.P."/>
            <person name="Fernandez-Pozo N."/>
            <person name="Barry K."/>
            <person name="Chen C."/>
            <person name="Wang M."/>
            <person name="Lipzen A."/>
            <person name="Daum C."/>
            <person name="Saski C.A."/>
            <person name="Payton A.C."/>
            <person name="Mcbreen J.C."/>
            <person name="Conrad R.E."/>
            <person name="Kollar L.M."/>
            <person name="Olsson S."/>
            <person name="Huttunen S."/>
            <person name="Landis J.B."/>
            <person name="Wickett N.J."/>
            <person name="Johnson M.G."/>
            <person name="Rensing S.A."/>
            <person name="Grimwood J."/>
            <person name="Schmutz J."/>
            <person name="Mcdaniel S.F."/>
        </authorList>
    </citation>
    <scope>NUCLEOTIDE SEQUENCE</scope>
    <source>
        <strain evidence="1">R40</strain>
    </source>
</reference>